<evidence type="ECO:0000313" key="2">
    <source>
        <dbReference type="EMBL" id="CBX94190.1"/>
    </source>
</evidence>
<dbReference type="HOGENOM" id="CLU_2441256_0_0_1"/>
<organism evidence="3">
    <name type="scientific">Leptosphaeria maculans (strain JN3 / isolate v23.1.3 / race Av1-4-5-6-7-8)</name>
    <name type="common">Blackleg fungus</name>
    <name type="synonym">Phoma lingam</name>
    <dbReference type="NCBI Taxonomy" id="985895"/>
    <lineage>
        <taxon>Eukaryota</taxon>
        <taxon>Fungi</taxon>
        <taxon>Dikarya</taxon>
        <taxon>Ascomycota</taxon>
        <taxon>Pezizomycotina</taxon>
        <taxon>Dothideomycetes</taxon>
        <taxon>Pleosporomycetidae</taxon>
        <taxon>Pleosporales</taxon>
        <taxon>Pleosporineae</taxon>
        <taxon>Leptosphaeriaceae</taxon>
        <taxon>Plenodomus</taxon>
        <taxon>Plenodomus lingam/Leptosphaeria maculans species complex</taxon>
    </lineage>
</organism>
<gene>
    <name evidence="2" type="ORF">LEMA_P123420.1</name>
</gene>
<dbReference type="Proteomes" id="UP000002668">
    <property type="component" value="Genome"/>
</dbReference>
<dbReference type="VEuPathDB" id="FungiDB:LEMA_P123420.1"/>
<protein>
    <submittedName>
        <fullName evidence="2">Predicted protein</fullName>
    </submittedName>
</protein>
<proteinExistence type="predicted"/>
<sequence length="90" mass="9989">MANFHPALPARNPNPQLHITYTIAFHTPQEQTPARSTNQPTNPTQKKNGTRPGEQREAGRTEISDFLLFGSLLLSAHLGDEYFACVIGCR</sequence>
<dbReference type="EMBL" id="FP929120">
    <property type="protein sequence ID" value="CBX94190.1"/>
    <property type="molecule type" value="Genomic_DNA"/>
</dbReference>
<accession>E4ZS10</accession>
<feature type="compositionally biased region" description="Polar residues" evidence="1">
    <location>
        <begin position="28"/>
        <end position="47"/>
    </location>
</feature>
<reference evidence="3" key="1">
    <citation type="journal article" date="2011" name="Nat. Commun.">
        <title>Effector diversification within compartments of the Leptosphaeria maculans genome affected by Repeat-Induced Point mutations.</title>
        <authorList>
            <person name="Rouxel T."/>
            <person name="Grandaubert J."/>
            <person name="Hane J.K."/>
            <person name="Hoede C."/>
            <person name="van de Wouw A.P."/>
            <person name="Couloux A."/>
            <person name="Dominguez V."/>
            <person name="Anthouard V."/>
            <person name="Bally P."/>
            <person name="Bourras S."/>
            <person name="Cozijnsen A.J."/>
            <person name="Ciuffetti L.M."/>
            <person name="Degrave A."/>
            <person name="Dilmaghani A."/>
            <person name="Duret L."/>
            <person name="Fudal I."/>
            <person name="Goodwin S.B."/>
            <person name="Gout L."/>
            <person name="Glaser N."/>
            <person name="Linglin J."/>
            <person name="Kema G.H.J."/>
            <person name="Lapalu N."/>
            <person name="Lawrence C.B."/>
            <person name="May K."/>
            <person name="Meyer M."/>
            <person name="Ollivier B."/>
            <person name="Poulain J."/>
            <person name="Schoch C.L."/>
            <person name="Simon A."/>
            <person name="Spatafora J.W."/>
            <person name="Stachowiak A."/>
            <person name="Turgeon B.G."/>
            <person name="Tyler B.M."/>
            <person name="Vincent D."/>
            <person name="Weissenbach J."/>
            <person name="Amselem J."/>
            <person name="Quesneville H."/>
            <person name="Oliver R.P."/>
            <person name="Wincker P."/>
            <person name="Balesdent M.-H."/>
            <person name="Howlett B.J."/>
        </authorList>
    </citation>
    <scope>NUCLEOTIDE SEQUENCE [LARGE SCALE GENOMIC DNA]</scope>
    <source>
        <strain evidence="3">JN3 / isolate v23.1.3 / race Av1-4-5-6-7-8</strain>
    </source>
</reference>
<name>E4ZS10_LEPMJ</name>
<dbReference type="AlphaFoldDB" id="E4ZS10"/>
<dbReference type="InParanoid" id="E4ZS10"/>
<feature type="region of interest" description="Disordered" evidence="1">
    <location>
        <begin position="25"/>
        <end position="59"/>
    </location>
</feature>
<keyword evidence="3" id="KW-1185">Reference proteome</keyword>
<evidence type="ECO:0000256" key="1">
    <source>
        <dbReference type="SAM" id="MobiDB-lite"/>
    </source>
</evidence>
<evidence type="ECO:0000313" key="3">
    <source>
        <dbReference type="Proteomes" id="UP000002668"/>
    </source>
</evidence>